<evidence type="ECO:0000313" key="1">
    <source>
        <dbReference type="EMBL" id="PVV03792.1"/>
    </source>
</evidence>
<evidence type="ECO:0008006" key="3">
    <source>
        <dbReference type="Google" id="ProtNLM"/>
    </source>
</evidence>
<accession>A0A2T9ZGS1</accession>
<keyword evidence="2" id="KW-1185">Reference proteome</keyword>
<gene>
    <name evidence="1" type="ORF">BB560_001719</name>
</gene>
<dbReference type="EMBL" id="MBFS01000190">
    <property type="protein sequence ID" value="PVV03792.1"/>
    <property type="molecule type" value="Genomic_DNA"/>
</dbReference>
<dbReference type="STRING" id="133381.A0A2T9ZGS1"/>
<sequence length="113" mass="12512">MYSTQTSSSVREKLLELSLQNVKKFGFTQDSVIAACKELELSPSAYTIVYDKGLGLINYFFSKSLKTTIAAAESPSFPTDESPDYLLTFNFLNENIDFIFDSDKNIGSGIVGQ</sequence>
<dbReference type="Proteomes" id="UP000245609">
    <property type="component" value="Unassembled WGS sequence"/>
</dbReference>
<name>A0A2T9ZGS1_9FUNG</name>
<reference evidence="1 2" key="1">
    <citation type="journal article" date="2018" name="MBio">
        <title>Comparative Genomics Reveals the Core Gene Toolbox for the Fungus-Insect Symbiosis.</title>
        <authorList>
            <person name="Wang Y."/>
            <person name="Stata M."/>
            <person name="Wang W."/>
            <person name="Stajich J.E."/>
            <person name="White M.M."/>
            <person name="Moncalvo J.M."/>
        </authorList>
    </citation>
    <scope>NUCLEOTIDE SEQUENCE [LARGE SCALE GENOMIC DNA]</scope>
    <source>
        <strain evidence="1 2">SC-DP-2</strain>
    </source>
</reference>
<dbReference type="OrthoDB" id="619536at2759"/>
<evidence type="ECO:0000313" key="2">
    <source>
        <dbReference type="Proteomes" id="UP000245609"/>
    </source>
</evidence>
<proteinExistence type="predicted"/>
<protein>
    <recommendedName>
        <fullName evidence="3">HTH tetR-type domain-containing protein</fullName>
    </recommendedName>
</protein>
<organism evidence="1 2">
    <name type="scientific">Smittium megazygosporum</name>
    <dbReference type="NCBI Taxonomy" id="133381"/>
    <lineage>
        <taxon>Eukaryota</taxon>
        <taxon>Fungi</taxon>
        <taxon>Fungi incertae sedis</taxon>
        <taxon>Zoopagomycota</taxon>
        <taxon>Kickxellomycotina</taxon>
        <taxon>Harpellomycetes</taxon>
        <taxon>Harpellales</taxon>
        <taxon>Legeriomycetaceae</taxon>
        <taxon>Smittium</taxon>
    </lineage>
</organism>
<dbReference type="AlphaFoldDB" id="A0A2T9ZGS1"/>
<comment type="caution">
    <text evidence="1">The sequence shown here is derived from an EMBL/GenBank/DDBJ whole genome shotgun (WGS) entry which is preliminary data.</text>
</comment>